<evidence type="ECO:0000313" key="1">
    <source>
        <dbReference type="EMBL" id="QSQ26819.1"/>
    </source>
</evidence>
<name>A0ABX7P8Q1_9BACT</name>
<organism evidence="1 2">
    <name type="scientific">Pyxidicoccus parkwayensis</name>
    <dbReference type="NCBI Taxonomy" id="2813578"/>
    <lineage>
        <taxon>Bacteria</taxon>
        <taxon>Pseudomonadati</taxon>
        <taxon>Myxococcota</taxon>
        <taxon>Myxococcia</taxon>
        <taxon>Myxococcales</taxon>
        <taxon>Cystobacterineae</taxon>
        <taxon>Myxococcaceae</taxon>
        <taxon>Pyxidicoccus</taxon>
    </lineage>
</organism>
<sequence>MLRNAAFALLAALALGGCDLPSTLERSFGDDDNPPADRSCEGVLCGPCPPAITVRVTGASGTPTPDATLSGIDASCGADGSVTVCSTHVHAPGDYTFEVRAPGYRTVALEVTVPEVLVVGACCNCGYDARVVDVTLERQ</sequence>
<evidence type="ECO:0000313" key="2">
    <source>
        <dbReference type="Proteomes" id="UP000662747"/>
    </source>
</evidence>
<keyword evidence="2" id="KW-1185">Reference proteome</keyword>
<dbReference type="RefSeq" id="WP_206728361.1">
    <property type="nucleotide sequence ID" value="NZ_CP071090.1"/>
</dbReference>
<dbReference type="PROSITE" id="PS51257">
    <property type="entry name" value="PROKAR_LIPOPROTEIN"/>
    <property type="match status" value="1"/>
</dbReference>
<reference evidence="1 2" key="1">
    <citation type="submission" date="2021-02" db="EMBL/GenBank/DDBJ databases">
        <title>De Novo genome assembly of isolated myxobacteria.</title>
        <authorList>
            <person name="Stevens D.C."/>
        </authorList>
    </citation>
    <scope>NUCLEOTIDE SEQUENCE [LARGE SCALE GENOMIC DNA]</scope>
    <source>
        <strain evidence="2">SCPEA02</strain>
    </source>
</reference>
<gene>
    <name evidence="1" type="ORF">JY651_18705</name>
</gene>
<accession>A0ABX7P8Q1</accession>
<protein>
    <recommendedName>
        <fullName evidence="3">Carboxypeptidase regulatory-like domain-containing protein</fullName>
    </recommendedName>
</protein>
<dbReference type="EMBL" id="CP071090">
    <property type="protein sequence ID" value="QSQ26819.1"/>
    <property type="molecule type" value="Genomic_DNA"/>
</dbReference>
<evidence type="ECO:0008006" key="3">
    <source>
        <dbReference type="Google" id="ProtNLM"/>
    </source>
</evidence>
<dbReference type="Proteomes" id="UP000662747">
    <property type="component" value="Chromosome"/>
</dbReference>
<dbReference type="SUPFAM" id="SSF49464">
    <property type="entry name" value="Carboxypeptidase regulatory domain-like"/>
    <property type="match status" value="1"/>
</dbReference>
<proteinExistence type="predicted"/>
<dbReference type="InterPro" id="IPR008969">
    <property type="entry name" value="CarboxyPept-like_regulatory"/>
</dbReference>